<dbReference type="InterPro" id="IPR000719">
    <property type="entry name" value="Prot_kinase_dom"/>
</dbReference>
<name>A0A8J2VTI1_9NEOP</name>
<dbReference type="Pfam" id="PF04212">
    <property type="entry name" value="MIT"/>
    <property type="match status" value="1"/>
</dbReference>
<reference evidence="3" key="1">
    <citation type="submission" date="2021-09" db="EMBL/GenBank/DDBJ databases">
        <authorList>
            <person name="Martin H S."/>
        </authorList>
    </citation>
    <scope>NUCLEOTIDE SEQUENCE</scope>
</reference>
<keyword evidence="4" id="KW-1185">Reference proteome</keyword>
<dbReference type="Gene3D" id="3.30.200.20">
    <property type="entry name" value="Phosphorylase Kinase, domain 1"/>
    <property type="match status" value="1"/>
</dbReference>
<proteinExistence type="predicted"/>
<dbReference type="Gene3D" id="3.30.1520.10">
    <property type="entry name" value="Phox-like domain"/>
    <property type="match status" value="1"/>
</dbReference>
<evidence type="ECO:0000259" key="1">
    <source>
        <dbReference type="PROSITE" id="PS50011"/>
    </source>
</evidence>
<dbReference type="EMBL" id="CAKASE010000061">
    <property type="protein sequence ID" value="CAG9568755.1"/>
    <property type="molecule type" value="Genomic_DNA"/>
</dbReference>
<dbReference type="SUPFAM" id="SSF56112">
    <property type="entry name" value="Protein kinase-like (PK-like)"/>
    <property type="match status" value="1"/>
</dbReference>
<dbReference type="InterPro" id="IPR036181">
    <property type="entry name" value="MIT_dom_sf"/>
</dbReference>
<feature type="domain" description="PX" evidence="2">
    <location>
        <begin position="1"/>
        <end position="127"/>
    </location>
</feature>
<dbReference type="SMART" id="SM00312">
    <property type="entry name" value="PX"/>
    <property type="match status" value="1"/>
</dbReference>
<feature type="domain" description="Protein kinase" evidence="1">
    <location>
        <begin position="378"/>
        <end position="727"/>
    </location>
</feature>
<dbReference type="InterPro" id="IPR001683">
    <property type="entry name" value="PX_dom"/>
</dbReference>
<dbReference type="PANTHER" id="PTHR15508">
    <property type="entry name" value="RIBOSOMAL PROTEIN S6 KINASE"/>
    <property type="match status" value="1"/>
</dbReference>
<dbReference type="PROSITE" id="PS50195">
    <property type="entry name" value="PX"/>
    <property type="match status" value="1"/>
</dbReference>
<dbReference type="SUPFAM" id="SSF116846">
    <property type="entry name" value="MIT domain"/>
    <property type="match status" value="1"/>
</dbReference>
<dbReference type="Pfam" id="PF00069">
    <property type="entry name" value="Pkinase"/>
    <property type="match status" value="1"/>
</dbReference>
<dbReference type="InterPro" id="IPR011009">
    <property type="entry name" value="Kinase-like_dom_sf"/>
</dbReference>
<evidence type="ECO:0000313" key="4">
    <source>
        <dbReference type="Proteomes" id="UP000789524"/>
    </source>
</evidence>
<sequence>MSVRDKWVRRFSVDETAKHNNGFTIYKITSVLFPIESPEAVTVISVWKRYSDVQQLHKSMKSLHAGLHLRGVFPNLARNSFFKRFSPEVIEERAKTIKVLLEFVAEHRLLFTSTDFVNFLQTGYPEPKPMGVIDTIRSSLHLPIEETPPLEYQSDNERVQSSQSPVIQSDIQDVSQIPIYEAADVEIRESPKSLSNSFESITSLESFDSDIYDDISKVSVDSRAQVKKNLPDLINFDEPSCSKFENYHSVRKYDAVSMTSGSSSLSRSNTECKTRTEDSYIFEAGYMLNLAARCEDMNDYQRAFECYKSGIEKMLIGVQSDPDSHRRNLIKEKTHKYLTHAEEIYNKHLTDIEHKPEAPPPCPSPPPLSRPPAALSSYRVLAALGTRVLLVLDDHDRTCYAMKVIQKIPNNLTEFDEYFQRGDETRQVILPSDVPGVVQLHSYIETTDLIFLILTYTPGVKLFDYIRNHSKSTNTLHKEVNLENVFTDPINKNTGINEINEFNRINDDVNENINYDVSVKELVVNSQKLLINVDKALTDDVTIRKSEEGGENIVEGGTDGDTYNKTPLPPGAVRRWCAGVLVAIHGLHTQGVVCRDLSPSNVLLSSGGRVSLTYFPGYDSATFQSKLHSVPRSRSLYLAPELTARVPCDDNHLCDYWSLGAIMYYLICGFPLSTHHNVFTSHTILYLPEELSVEEESILTQLLTYEPSERLGSGETGVEEIKQHPYFKNIDWEEFYTQQYNN</sequence>
<evidence type="ECO:0000313" key="3">
    <source>
        <dbReference type="EMBL" id="CAG9568755.1"/>
    </source>
</evidence>
<dbReference type="PANTHER" id="PTHR15508:SF8">
    <property type="entry name" value="LD24550P"/>
    <property type="match status" value="1"/>
</dbReference>
<evidence type="ECO:0000259" key="2">
    <source>
        <dbReference type="PROSITE" id="PS50195"/>
    </source>
</evidence>
<dbReference type="Gene3D" id="1.20.58.80">
    <property type="entry name" value="Phosphotransferase system, lactose/cellobiose-type IIA subunit"/>
    <property type="match status" value="1"/>
</dbReference>
<dbReference type="InterPro" id="IPR036871">
    <property type="entry name" value="PX_dom_sf"/>
</dbReference>
<dbReference type="Gene3D" id="1.10.510.10">
    <property type="entry name" value="Transferase(Phosphotransferase) domain 1"/>
    <property type="match status" value="1"/>
</dbReference>
<dbReference type="Pfam" id="PF00787">
    <property type="entry name" value="PX"/>
    <property type="match status" value="1"/>
</dbReference>
<dbReference type="GO" id="GO:0035091">
    <property type="term" value="F:phosphatidylinositol binding"/>
    <property type="evidence" value="ECO:0007669"/>
    <property type="project" value="InterPro"/>
</dbReference>
<dbReference type="InterPro" id="IPR007330">
    <property type="entry name" value="MIT_dom"/>
</dbReference>
<dbReference type="PROSITE" id="PS50011">
    <property type="entry name" value="PROTEIN_KINASE_DOM"/>
    <property type="match status" value="1"/>
</dbReference>
<dbReference type="SMART" id="SM00745">
    <property type="entry name" value="MIT"/>
    <property type="match status" value="1"/>
</dbReference>
<comment type="caution">
    <text evidence="3">The sequence shown here is derived from an EMBL/GenBank/DDBJ whole genome shotgun (WGS) entry which is preliminary data.</text>
</comment>
<gene>
    <name evidence="3" type="ORF">DCHRY22_LOCUS8590</name>
</gene>
<dbReference type="SMART" id="SM00220">
    <property type="entry name" value="S_TKc"/>
    <property type="match status" value="1"/>
</dbReference>
<dbReference type="InterPro" id="IPR051866">
    <property type="entry name" value="Intracell_Sig-Traffick_Protein"/>
</dbReference>
<dbReference type="AlphaFoldDB" id="A0A8J2VTI1"/>
<accession>A0A8J2VTI1</accession>
<dbReference type="SUPFAM" id="SSF64268">
    <property type="entry name" value="PX domain"/>
    <property type="match status" value="1"/>
</dbReference>
<organism evidence="3 4">
    <name type="scientific">Danaus chrysippus</name>
    <name type="common">African queen</name>
    <dbReference type="NCBI Taxonomy" id="151541"/>
    <lineage>
        <taxon>Eukaryota</taxon>
        <taxon>Metazoa</taxon>
        <taxon>Ecdysozoa</taxon>
        <taxon>Arthropoda</taxon>
        <taxon>Hexapoda</taxon>
        <taxon>Insecta</taxon>
        <taxon>Pterygota</taxon>
        <taxon>Neoptera</taxon>
        <taxon>Endopterygota</taxon>
        <taxon>Lepidoptera</taxon>
        <taxon>Glossata</taxon>
        <taxon>Ditrysia</taxon>
        <taxon>Papilionoidea</taxon>
        <taxon>Nymphalidae</taxon>
        <taxon>Danainae</taxon>
        <taxon>Danaini</taxon>
        <taxon>Danaina</taxon>
        <taxon>Danaus</taxon>
        <taxon>Anosia</taxon>
    </lineage>
</organism>
<dbReference type="OrthoDB" id="1278353at2759"/>
<protein>
    <submittedName>
        <fullName evidence="3">(African queen) hypothetical protein</fullName>
    </submittedName>
</protein>
<dbReference type="GO" id="GO:0004672">
    <property type="term" value="F:protein kinase activity"/>
    <property type="evidence" value="ECO:0007669"/>
    <property type="project" value="InterPro"/>
</dbReference>
<dbReference type="Proteomes" id="UP000789524">
    <property type="component" value="Unassembled WGS sequence"/>
</dbReference>
<dbReference type="CDD" id="cd02677">
    <property type="entry name" value="MIT_SNX15"/>
    <property type="match status" value="1"/>
</dbReference>
<dbReference type="GO" id="GO:0005524">
    <property type="term" value="F:ATP binding"/>
    <property type="evidence" value="ECO:0007669"/>
    <property type="project" value="InterPro"/>
</dbReference>